<keyword evidence="3" id="KW-0731">Sigma factor</keyword>
<dbReference type="SUPFAM" id="SSF88659">
    <property type="entry name" value="Sigma3 and sigma4 domains of RNA polymerase sigma factors"/>
    <property type="match status" value="1"/>
</dbReference>
<feature type="domain" description="RNA polymerase sigma-70 region 2" evidence="6">
    <location>
        <begin position="35"/>
        <end position="95"/>
    </location>
</feature>
<accession>A0ABY5K352</accession>
<reference evidence="7 8" key="1">
    <citation type="submission" date="2022-07" db="EMBL/GenBank/DDBJ databases">
        <title>Novel species in genus cellulomonas.</title>
        <authorList>
            <person name="Ye L."/>
        </authorList>
    </citation>
    <scope>NUCLEOTIDE SEQUENCE [LARGE SCALE GENOMIC DNA]</scope>
    <source>
        <strain evidence="8">zg-Y908</strain>
    </source>
</reference>
<protein>
    <submittedName>
        <fullName evidence="7">Sigma-70 family RNA polymerase sigma factor</fullName>
    </submittedName>
</protein>
<dbReference type="InterPro" id="IPR036388">
    <property type="entry name" value="WH-like_DNA-bd_sf"/>
</dbReference>
<keyword evidence="5" id="KW-0804">Transcription</keyword>
<dbReference type="RefSeq" id="WP_227565756.1">
    <property type="nucleotide sequence ID" value="NZ_CP101989.1"/>
</dbReference>
<name>A0ABY5K352_9CELL</name>
<dbReference type="InterPro" id="IPR007627">
    <property type="entry name" value="RNA_pol_sigma70_r2"/>
</dbReference>
<sequence>MSSREPLGSPYDERSTSQLVAGALTGDEGSWSEIVHRHTSLVMARVRQFRLTPQQAEDVAQTVWLNLLEHLADLREPAALPGWISTATRHECIRTANLSRRSIPVDPTTGRLDAQDDVELDVELLRSEQHAALRAALAELPAHQRDLLLLLSTDPPPSYQEVSARLGIPVGSIGPTRQRGLARLRQSHAIRTYLAATSSRAPGEGGRDVLALG</sequence>
<keyword evidence="2" id="KW-0805">Transcription regulation</keyword>
<evidence type="ECO:0000313" key="7">
    <source>
        <dbReference type="EMBL" id="UUI64218.1"/>
    </source>
</evidence>
<evidence type="ECO:0000256" key="2">
    <source>
        <dbReference type="ARBA" id="ARBA00023015"/>
    </source>
</evidence>
<dbReference type="InterPro" id="IPR013325">
    <property type="entry name" value="RNA_pol_sigma_r2"/>
</dbReference>
<keyword evidence="4" id="KW-0238">DNA-binding</keyword>
<dbReference type="Proteomes" id="UP001317322">
    <property type="component" value="Chromosome"/>
</dbReference>
<evidence type="ECO:0000313" key="8">
    <source>
        <dbReference type="Proteomes" id="UP001317322"/>
    </source>
</evidence>
<evidence type="ECO:0000256" key="4">
    <source>
        <dbReference type="ARBA" id="ARBA00023125"/>
    </source>
</evidence>
<dbReference type="NCBIfam" id="TIGR02937">
    <property type="entry name" value="sigma70-ECF"/>
    <property type="match status" value="1"/>
</dbReference>
<comment type="similarity">
    <text evidence="1">Belongs to the sigma-70 factor family. ECF subfamily.</text>
</comment>
<dbReference type="InterPro" id="IPR013324">
    <property type="entry name" value="RNA_pol_sigma_r3/r4-like"/>
</dbReference>
<dbReference type="InterPro" id="IPR014284">
    <property type="entry name" value="RNA_pol_sigma-70_dom"/>
</dbReference>
<proteinExistence type="inferred from homology"/>
<dbReference type="EMBL" id="CP101989">
    <property type="protein sequence ID" value="UUI64218.1"/>
    <property type="molecule type" value="Genomic_DNA"/>
</dbReference>
<keyword evidence="8" id="KW-1185">Reference proteome</keyword>
<evidence type="ECO:0000256" key="3">
    <source>
        <dbReference type="ARBA" id="ARBA00023082"/>
    </source>
</evidence>
<dbReference type="SUPFAM" id="SSF88946">
    <property type="entry name" value="Sigma2 domain of RNA polymerase sigma factors"/>
    <property type="match status" value="1"/>
</dbReference>
<evidence type="ECO:0000256" key="5">
    <source>
        <dbReference type="ARBA" id="ARBA00023163"/>
    </source>
</evidence>
<dbReference type="Pfam" id="PF04542">
    <property type="entry name" value="Sigma70_r2"/>
    <property type="match status" value="1"/>
</dbReference>
<dbReference type="PANTHER" id="PTHR43133:SF8">
    <property type="entry name" value="RNA POLYMERASE SIGMA FACTOR HI_1459-RELATED"/>
    <property type="match status" value="1"/>
</dbReference>
<evidence type="ECO:0000259" key="6">
    <source>
        <dbReference type="Pfam" id="PF04542"/>
    </source>
</evidence>
<dbReference type="Gene3D" id="1.10.10.10">
    <property type="entry name" value="Winged helix-like DNA-binding domain superfamily/Winged helix DNA-binding domain"/>
    <property type="match status" value="1"/>
</dbReference>
<organism evidence="7 8">
    <name type="scientific">Cellulomonas wangsupingiae</name>
    <dbReference type="NCBI Taxonomy" id="2968085"/>
    <lineage>
        <taxon>Bacteria</taxon>
        <taxon>Bacillati</taxon>
        <taxon>Actinomycetota</taxon>
        <taxon>Actinomycetes</taxon>
        <taxon>Micrococcales</taxon>
        <taxon>Cellulomonadaceae</taxon>
        <taxon>Cellulomonas</taxon>
    </lineage>
</organism>
<evidence type="ECO:0000256" key="1">
    <source>
        <dbReference type="ARBA" id="ARBA00010641"/>
    </source>
</evidence>
<dbReference type="InterPro" id="IPR039425">
    <property type="entry name" value="RNA_pol_sigma-70-like"/>
</dbReference>
<gene>
    <name evidence="7" type="ORF">NP075_13905</name>
</gene>
<dbReference type="PANTHER" id="PTHR43133">
    <property type="entry name" value="RNA POLYMERASE ECF-TYPE SIGMA FACTO"/>
    <property type="match status" value="1"/>
</dbReference>
<dbReference type="Gene3D" id="1.10.1740.10">
    <property type="match status" value="1"/>
</dbReference>